<feature type="region of interest" description="Disordered" evidence="1">
    <location>
        <begin position="15"/>
        <end position="66"/>
    </location>
</feature>
<organism evidence="2 3">
    <name type="scientific">Iphiclides podalirius</name>
    <name type="common">scarce swallowtail</name>
    <dbReference type="NCBI Taxonomy" id="110791"/>
    <lineage>
        <taxon>Eukaryota</taxon>
        <taxon>Metazoa</taxon>
        <taxon>Ecdysozoa</taxon>
        <taxon>Arthropoda</taxon>
        <taxon>Hexapoda</taxon>
        <taxon>Insecta</taxon>
        <taxon>Pterygota</taxon>
        <taxon>Neoptera</taxon>
        <taxon>Endopterygota</taxon>
        <taxon>Lepidoptera</taxon>
        <taxon>Glossata</taxon>
        <taxon>Ditrysia</taxon>
        <taxon>Papilionoidea</taxon>
        <taxon>Papilionidae</taxon>
        <taxon>Papilioninae</taxon>
        <taxon>Iphiclides</taxon>
    </lineage>
</organism>
<accession>A0ABN8IC77</accession>
<evidence type="ECO:0000313" key="3">
    <source>
        <dbReference type="Proteomes" id="UP000837857"/>
    </source>
</evidence>
<dbReference type="Proteomes" id="UP000837857">
    <property type="component" value="Chromosome 2"/>
</dbReference>
<gene>
    <name evidence="2" type="ORF">IPOD504_LOCUS7693</name>
</gene>
<feature type="non-terminal residue" evidence="2">
    <location>
        <position position="1"/>
    </location>
</feature>
<evidence type="ECO:0000313" key="2">
    <source>
        <dbReference type="EMBL" id="CAH2050815.1"/>
    </source>
</evidence>
<proteinExistence type="predicted"/>
<keyword evidence="3" id="KW-1185">Reference proteome</keyword>
<reference evidence="2" key="1">
    <citation type="submission" date="2022-03" db="EMBL/GenBank/DDBJ databases">
        <authorList>
            <person name="Martin H S."/>
        </authorList>
    </citation>
    <scope>NUCLEOTIDE SEQUENCE</scope>
</reference>
<name>A0ABN8IC77_9NEOP</name>
<dbReference type="EMBL" id="OW152814">
    <property type="protein sequence ID" value="CAH2050815.1"/>
    <property type="molecule type" value="Genomic_DNA"/>
</dbReference>
<protein>
    <submittedName>
        <fullName evidence="2">Uncharacterized protein</fullName>
    </submittedName>
</protein>
<feature type="compositionally biased region" description="Pro residues" evidence="1">
    <location>
        <begin position="34"/>
        <end position="44"/>
    </location>
</feature>
<sequence length="66" mass="7103">MNFGGAEYERAYLRAGGKANNAATQRAAPRVLRPEPPGGEPRPPFSRVLPPQRAQYPTAINKPASS</sequence>
<evidence type="ECO:0000256" key="1">
    <source>
        <dbReference type="SAM" id="MobiDB-lite"/>
    </source>
</evidence>